<evidence type="ECO:0000256" key="4">
    <source>
        <dbReference type="ARBA" id="ARBA00022679"/>
    </source>
</evidence>
<dbReference type="AlphaFoldDB" id="A0A419EWL6"/>
<evidence type="ECO:0000313" key="11">
    <source>
        <dbReference type="EMBL" id="RJP69077.1"/>
    </source>
</evidence>
<dbReference type="EC" id="2.7.13.3" evidence="2"/>
<evidence type="ECO:0000256" key="7">
    <source>
        <dbReference type="ARBA" id="ARBA00022840"/>
    </source>
</evidence>
<comment type="catalytic activity">
    <reaction evidence="1">
        <text>ATP + protein L-histidine = ADP + protein N-phospho-L-histidine.</text>
        <dbReference type="EC" id="2.7.13.3"/>
    </reaction>
</comment>
<proteinExistence type="predicted"/>
<dbReference type="Pfam" id="PF12729">
    <property type="entry name" value="4HB_MCP_1"/>
    <property type="match status" value="1"/>
</dbReference>
<evidence type="ECO:0000256" key="9">
    <source>
        <dbReference type="SAM" id="Phobius"/>
    </source>
</evidence>
<organism evidence="11 12">
    <name type="scientific">Candidatus Abyssobacteria bacterium SURF_17</name>
    <dbReference type="NCBI Taxonomy" id="2093361"/>
    <lineage>
        <taxon>Bacteria</taxon>
        <taxon>Pseudomonadati</taxon>
        <taxon>Candidatus Hydrogenedentota</taxon>
        <taxon>Candidatus Abyssobacteria</taxon>
    </lineage>
</organism>
<dbReference type="GO" id="GO:0000155">
    <property type="term" value="F:phosphorelay sensor kinase activity"/>
    <property type="evidence" value="ECO:0007669"/>
    <property type="project" value="InterPro"/>
</dbReference>
<evidence type="ECO:0000256" key="5">
    <source>
        <dbReference type="ARBA" id="ARBA00022741"/>
    </source>
</evidence>
<evidence type="ECO:0000256" key="6">
    <source>
        <dbReference type="ARBA" id="ARBA00022777"/>
    </source>
</evidence>
<dbReference type="SMART" id="SM00387">
    <property type="entry name" value="HATPase_c"/>
    <property type="match status" value="1"/>
</dbReference>
<evidence type="ECO:0000259" key="10">
    <source>
        <dbReference type="PROSITE" id="PS50109"/>
    </source>
</evidence>
<feature type="transmembrane region" description="Helical" evidence="9">
    <location>
        <begin position="12"/>
        <end position="36"/>
    </location>
</feature>
<dbReference type="PANTHER" id="PTHR43065:SF10">
    <property type="entry name" value="PEROXIDE STRESS-ACTIVATED HISTIDINE KINASE MAK3"/>
    <property type="match status" value="1"/>
</dbReference>
<evidence type="ECO:0000256" key="2">
    <source>
        <dbReference type="ARBA" id="ARBA00012438"/>
    </source>
</evidence>
<dbReference type="CDD" id="cd00082">
    <property type="entry name" value="HisKA"/>
    <property type="match status" value="1"/>
</dbReference>
<dbReference type="InterPro" id="IPR003661">
    <property type="entry name" value="HisK_dim/P_dom"/>
</dbReference>
<dbReference type="PANTHER" id="PTHR43065">
    <property type="entry name" value="SENSOR HISTIDINE KINASE"/>
    <property type="match status" value="1"/>
</dbReference>
<feature type="transmembrane region" description="Helical" evidence="9">
    <location>
        <begin position="186"/>
        <end position="211"/>
    </location>
</feature>
<comment type="caution">
    <text evidence="11">The sequence shown here is derived from an EMBL/GenBank/DDBJ whole genome shotgun (WGS) entry which is preliminary data.</text>
</comment>
<dbReference type="Pfam" id="PF00512">
    <property type="entry name" value="HisKA"/>
    <property type="match status" value="1"/>
</dbReference>
<keyword evidence="9" id="KW-0472">Membrane</keyword>
<gene>
    <name evidence="11" type="ORF">C4532_11610</name>
</gene>
<keyword evidence="6 11" id="KW-0418">Kinase</keyword>
<dbReference type="InterPro" id="IPR024478">
    <property type="entry name" value="HlyB_4HB_MCP"/>
</dbReference>
<evidence type="ECO:0000313" key="12">
    <source>
        <dbReference type="Proteomes" id="UP000285961"/>
    </source>
</evidence>
<dbReference type="Pfam" id="PF02518">
    <property type="entry name" value="HATPase_c"/>
    <property type="match status" value="1"/>
</dbReference>
<dbReference type="Proteomes" id="UP000285961">
    <property type="component" value="Unassembled WGS sequence"/>
</dbReference>
<sequence>MDFWNRLGLRTRILLTLGGLVIITVVGGAVMIGYTYRIESLLTTLIRKDVASLQAAKGLETALLNQRGYVSYYFLDGDPHWLEELTRYRQDFDDRFNEARRIDTEGKHRQFLDRIEAEYQQYIDEKDSVIELYRSGQREAGAELHRQMRSHFFDILNTIEGHVDIHSKDLSVAWERSRVESRRLRIVAATAMSAAVILGAALSFVLVIQILEPIRRLAIETGGTVKPISSGDEVAALKRGVRGLIEDIDYTHSELERSRERLVQSEKMALVGKLAAEVAHSIRNPMTSINMRLFSLSRTLDLLPTQREDFEVIYDEMRHLDNIVRNFLEFSRPPKLKVQKTNVSEVVDMAVQLLEKRLERHGVTVERERGIALPDIDADPELLKEVLVNLIVNACDAMPQGGKLTIAEEDALAEKVGRAVLIRATDTGPGIPEAIRDRIMEPFFSTKEEGTGLGLSIAARIVEEHGGHLDVRSEAGKGATFIVTLPVREEEA</sequence>
<evidence type="ECO:0000256" key="3">
    <source>
        <dbReference type="ARBA" id="ARBA00022553"/>
    </source>
</evidence>
<keyword evidence="9" id="KW-0812">Transmembrane</keyword>
<dbReference type="Gene3D" id="3.30.565.10">
    <property type="entry name" value="Histidine kinase-like ATPase, C-terminal domain"/>
    <property type="match status" value="1"/>
</dbReference>
<dbReference type="SUPFAM" id="SSF47384">
    <property type="entry name" value="Homodimeric domain of signal transducing histidine kinase"/>
    <property type="match status" value="1"/>
</dbReference>
<keyword evidence="7" id="KW-0067">ATP-binding</keyword>
<reference evidence="11 12" key="1">
    <citation type="journal article" date="2017" name="ISME J.">
        <title>Energy and carbon metabolisms in a deep terrestrial subsurface fluid microbial community.</title>
        <authorList>
            <person name="Momper L."/>
            <person name="Jungbluth S.P."/>
            <person name="Lee M.D."/>
            <person name="Amend J.P."/>
        </authorList>
    </citation>
    <scope>NUCLEOTIDE SEQUENCE [LARGE SCALE GENOMIC DNA]</scope>
    <source>
        <strain evidence="11">SURF_17</strain>
    </source>
</reference>
<keyword evidence="4" id="KW-0808">Transferase</keyword>
<dbReference type="Gene3D" id="1.10.287.130">
    <property type="match status" value="1"/>
</dbReference>
<name>A0A419EWL6_9BACT</name>
<dbReference type="SMART" id="SM00388">
    <property type="entry name" value="HisKA"/>
    <property type="match status" value="1"/>
</dbReference>
<accession>A0A419EWL6</accession>
<evidence type="ECO:0000256" key="1">
    <source>
        <dbReference type="ARBA" id="ARBA00000085"/>
    </source>
</evidence>
<dbReference type="GO" id="GO:0005524">
    <property type="term" value="F:ATP binding"/>
    <property type="evidence" value="ECO:0007669"/>
    <property type="project" value="UniProtKB-KW"/>
</dbReference>
<keyword evidence="5" id="KW-0547">Nucleotide-binding</keyword>
<dbReference type="InterPro" id="IPR005467">
    <property type="entry name" value="His_kinase_dom"/>
</dbReference>
<keyword evidence="9" id="KW-1133">Transmembrane helix</keyword>
<keyword evidence="8" id="KW-0902">Two-component regulatory system</keyword>
<dbReference type="InterPro" id="IPR004358">
    <property type="entry name" value="Sig_transdc_His_kin-like_C"/>
</dbReference>
<dbReference type="EMBL" id="QZKI01000086">
    <property type="protein sequence ID" value="RJP69077.1"/>
    <property type="molecule type" value="Genomic_DNA"/>
</dbReference>
<protein>
    <recommendedName>
        <fullName evidence="2">histidine kinase</fullName>
        <ecNumber evidence="2">2.7.13.3</ecNumber>
    </recommendedName>
</protein>
<evidence type="ECO:0000256" key="8">
    <source>
        <dbReference type="ARBA" id="ARBA00023012"/>
    </source>
</evidence>
<dbReference type="PROSITE" id="PS50109">
    <property type="entry name" value="HIS_KIN"/>
    <property type="match status" value="1"/>
</dbReference>
<dbReference type="InterPro" id="IPR036890">
    <property type="entry name" value="HATPase_C_sf"/>
</dbReference>
<dbReference type="CDD" id="cd00075">
    <property type="entry name" value="HATPase"/>
    <property type="match status" value="1"/>
</dbReference>
<keyword evidence="3" id="KW-0597">Phosphoprotein</keyword>
<dbReference type="SUPFAM" id="SSF55874">
    <property type="entry name" value="ATPase domain of HSP90 chaperone/DNA topoisomerase II/histidine kinase"/>
    <property type="match status" value="1"/>
</dbReference>
<dbReference type="InterPro" id="IPR036097">
    <property type="entry name" value="HisK_dim/P_sf"/>
</dbReference>
<dbReference type="InterPro" id="IPR003594">
    <property type="entry name" value="HATPase_dom"/>
</dbReference>
<feature type="domain" description="Histidine kinase" evidence="10">
    <location>
        <begin position="277"/>
        <end position="489"/>
    </location>
</feature>
<dbReference type="PRINTS" id="PR00344">
    <property type="entry name" value="BCTRLSENSOR"/>
</dbReference>